<dbReference type="InterPro" id="IPR008753">
    <property type="entry name" value="Peptidase_M13_N"/>
</dbReference>
<keyword evidence="6" id="KW-0862">Zinc</keyword>
<organism evidence="10 11">
    <name type="scientific">Podospora didyma</name>
    <dbReference type="NCBI Taxonomy" id="330526"/>
    <lineage>
        <taxon>Eukaryota</taxon>
        <taxon>Fungi</taxon>
        <taxon>Dikarya</taxon>
        <taxon>Ascomycota</taxon>
        <taxon>Pezizomycotina</taxon>
        <taxon>Sordariomycetes</taxon>
        <taxon>Sordariomycetidae</taxon>
        <taxon>Sordariales</taxon>
        <taxon>Podosporaceae</taxon>
        <taxon>Podospora</taxon>
    </lineage>
</organism>
<keyword evidence="7" id="KW-0482">Metalloprotease</keyword>
<evidence type="ECO:0000256" key="4">
    <source>
        <dbReference type="ARBA" id="ARBA00022723"/>
    </source>
</evidence>
<dbReference type="Pfam" id="PF01431">
    <property type="entry name" value="Peptidase_M13"/>
    <property type="match status" value="1"/>
</dbReference>
<dbReference type="PROSITE" id="PS51885">
    <property type="entry name" value="NEPRILYSIN"/>
    <property type="match status" value="1"/>
</dbReference>
<dbReference type="GO" id="GO:0016485">
    <property type="term" value="P:protein processing"/>
    <property type="evidence" value="ECO:0007669"/>
    <property type="project" value="TreeGrafter"/>
</dbReference>
<dbReference type="GO" id="GO:0004222">
    <property type="term" value="F:metalloendopeptidase activity"/>
    <property type="evidence" value="ECO:0007669"/>
    <property type="project" value="InterPro"/>
</dbReference>
<dbReference type="GO" id="GO:0046872">
    <property type="term" value="F:metal ion binding"/>
    <property type="evidence" value="ECO:0007669"/>
    <property type="project" value="UniProtKB-KW"/>
</dbReference>
<dbReference type="Gene3D" id="3.40.390.10">
    <property type="entry name" value="Collagenase (Catalytic Domain)"/>
    <property type="match status" value="2"/>
</dbReference>
<dbReference type="InterPro" id="IPR000718">
    <property type="entry name" value="Peptidase_M13"/>
</dbReference>
<dbReference type="Pfam" id="PF05649">
    <property type="entry name" value="Peptidase_M13_N"/>
    <property type="match status" value="1"/>
</dbReference>
<evidence type="ECO:0000256" key="3">
    <source>
        <dbReference type="ARBA" id="ARBA00022670"/>
    </source>
</evidence>
<comment type="similarity">
    <text evidence="2">Belongs to the peptidase M13 family.</text>
</comment>
<sequence>MALLQNITRALCLTPACVQAASEFLDNFAPNYTELDPCADFDEFVCGGWRARPDLNMDDLGYMDNFHLASQSAQDKLRGLLEGPYPGDSVHSHFSPRSLASDPLSIDKRNFDKMQRAYNACMDVTTMVNVGVEPLQAVLHDLTATDPSNPDFHQVYVAPMSKPGLGNRGRYGKIRLLAHYQLAIEHALAAVYPSDPRDGTPNNATEQAEAIVNFERRLQSIVPPLNLRNVDATSNLMSIQNTSDLIPQLELDRVVFALAPKYKRNTMVVVPSPKYLTDLSELLSNTTLETLHAYLVWHTIHTHERLVKAPEVFKPYTQLVYNKDDDEDEVDRWRICLRHTSFSARDRDLGNNIVARINAAYVYKFETLNWIEDTVKQTAKNKLWDMVLKIGYPSYSPNITDPVALHDHYAGVGIGQSFFNNSLSLARWKMDKAWSQLGSPRDRQEWSVTASTFNAFYNPSLNEIVFPACIMQPPTFHWDLPNYLNYGGFGAVAGHEIMHAFDKNGRKYDNRGRLVDWWTNASLAEYQRHADCFIDEFSNFTVKGIFGQTVHINGAMTQQENIADSAGLDAAFIAWREVHLNSKGKADLPLPGLEKFTPEQMFFVSYANMWCSKYTPGAMNGMAGSLMNSRAFREAFDCPVKEPTCKMFGGIIFVSDVPNILLCT</sequence>
<evidence type="ECO:0000256" key="7">
    <source>
        <dbReference type="ARBA" id="ARBA00023049"/>
    </source>
</evidence>
<evidence type="ECO:0000259" key="9">
    <source>
        <dbReference type="Pfam" id="PF05649"/>
    </source>
</evidence>
<keyword evidence="5" id="KW-0378">Hydrolase</keyword>
<dbReference type="InterPro" id="IPR018497">
    <property type="entry name" value="Peptidase_M13_C"/>
</dbReference>
<evidence type="ECO:0000313" key="10">
    <source>
        <dbReference type="EMBL" id="KAK3380961.1"/>
    </source>
</evidence>
<reference evidence="10" key="2">
    <citation type="submission" date="2023-06" db="EMBL/GenBank/DDBJ databases">
        <authorList>
            <consortium name="Lawrence Berkeley National Laboratory"/>
            <person name="Haridas S."/>
            <person name="Hensen N."/>
            <person name="Bonometti L."/>
            <person name="Westerberg I."/>
            <person name="Brannstrom I.O."/>
            <person name="Guillou S."/>
            <person name="Cros-Aarteil S."/>
            <person name="Calhoun S."/>
            <person name="Kuo A."/>
            <person name="Mondo S."/>
            <person name="Pangilinan J."/>
            <person name="Riley R."/>
            <person name="LaButti K."/>
            <person name="Andreopoulos B."/>
            <person name="Lipzen A."/>
            <person name="Chen C."/>
            <person name="Yanf M."/>
            <person name="Daum C."/>
            <person name="Ng V."/>
            <person name="Clum A."/>
            <person name="Steindorff A."/>
            <person name="Ohm R."/>
            <person name="Martin F."/>
            <person name="Silar P."/>
            <person name="Natvig D."/>
            <person name="Lalanne C."/>
            <person name="Gautier V."/>
            <person name="Ament-velasquez S.L."/>
            <person name="Kruys A."/>
            <person name="Hutchinson M.I."/>
            <person name="Powell A.J."/>
            <person name="Barry K."/>
            <person name="Miller A.N."/>
            <person name="Grigoriev I.V."/>
            <person name="Debuchy R."/>
            <person name="Gladieux P."/>
            <person name="Thoren M.H."/>
            <person name="Johannesson H."/>
        </authorList>
    </citation>
    <scope>NUCLEOTIDE SEQUENCE</scope>
    <source>
        <strain evidence="10">CBS 232.78</strain>
    </source>
</reference>
<dbReference type="InterPro" id="IPR024079">
    <property type="entry name" value="MetalloPept_cat_dom_sf"/>
</dbReference>
<gene>
    <name evidence="10" type="ORF">B0H63DRAFT_501775</name>
</gene>
<dbReference type="GO" id="GO:0005886">
    <property type="term" value="C:plasma membrane"/>
    <property type="evidence" value="ECO:0007669"/>
    <property type="project" value="TreeGrafter"/>
</dbReference>
<keyword evidence="3" id="KW-0645">Protease</keyword>
<keyword evidence="4" id="KW-0479">Metal-binding</keyword>
<dbReference type="AlphaFoldDB" id="A0AAE0TVA9"/>
<dbReference type="Gene3D" id="1.10.1380.10">
    <property type="entry name" value="Neutral endopeptidase , domain2"/>
    <property type="match status" value="1"/>
</dbReference>
<protein>
    <submittedName>
        <fullName evidence="10">Uncharacterized protein</fullName>
    </submittedName>
</protein>
<evidence type="ECO:0000256" key="6">
    <source>
        <dbReference type="ARBA" id="ARBA00022833"/>
    </source>
</evidence>
<comment type="caution">
    <text evidence="10">The sequence shown here is derived from an EMBL/GenBank/DDBJ whole genome shotgun (WGS) entry which is preliminary data.</text>
</comment>
<feature type="domain" description="Peptidase M13 C-terminal" evidence="8">
    <location>
        <begin position="454"/>
        <end position="617"/>
    </location>
</feature>
<keyword evidence="11" id="KW-1185">Reference proteome</keyword>
<evidence type="ECO:0000313" key="11">
    <source>
        <dbReference type="Proteomes" id="UP001285441"/>
    </source>
</evidence>
<accession>A0AAE0TVA9</accession>
<reference evidence="10" key="1">
    <citation type="journal article" date="2023" name="Mol. Phylogenet. Evol.">
        <title>Genome-scale phylogeny and comparative genomics of the fungal order Sordariales.</title>
        <authorList>
            <person name="Hensen N."/>
            <person name="Bonometti L."/>
            <person name="Westerberg I."/>
            <person name="Brannstrom I.O."/>
            <person name="Guillou S."/>
            <person name="Cros-Aarteil S."/>
            <person name="Calhoun S."/>
            <person name="Haridas S."/>
            <person name="Kuo A."/>
            <person name="Mondo S."/>
            <person name="Pangilinan J."/>
            <person name="Riley R."/>
            <person name="LaButti K."/>
            <person name="Andreopoulos B."/>
            <person name="Lipzen A."/>
            <person name="Chen C."/>
            <person name="Yan M."/>
            <person name="Daum C."/>
            <person name="Ng V."/>
            <person name="Clum A."/>
            <person name="Steindorff A."/>
            <person name="Ohm R.A."/>
            <person name="Martin F."/>
            <person name="Silar P."/>
            <person name="Natvig D.O."/>
            <person name="Lalanne C."/>
            <person name="Gautier V."/>
            <person name="Ament-Velasquez S.L."/>
            <person name="Kruys A."/>
            <person name="Hutchinson M.I."/>
            <person name="Powell A.J."/>
            <person name="Barry K."/>
            <person name="Miller A.N."/>
            <person name="Grigoriev I.V."/>
            <person name="Debuchy R."/>
            <person name="Gladieux P."/>
            <person name="Hiltunen Thoren M."/>
            <person name="Johannesson H."/>
        </authorList>
    </citation>
    <scope>NUCLEOTIDE SEQUENCE</scope>
    <source>
        <strain evidence="10">CBS 232.78</strain>
    </source>
</reference>
<dbReference type="Proteomes" id="UP001285441">
    <property type="component" value="Unassembled WGS sequence"/>
</dbReference>
<evidence type="ECO:0000256" key="2">
    <source>
        <dbReference type="ARBA" id="ARBA00007357"/>
    </source>
</evidence>
<evidence type="ECO:0000256" key="5">
    <source>
        <dbReference type="ARBA" id="ARBA00022801"/>
    </source>
</evidence>
<feature type="domain" description="Peptidase M13 N-terminal" evidence="9">
    <location>
        <begin position="144"/>
        <end position="393"/>
    </location>
</feature>
<dbReference type="InterPro" id="IPR042089">
    <property type="entry name" value="Peptidase_M13_dom_2"/>
</dbReference>
<dbReference type="PANTHER" id="PTHR11733:SF167">
    <property type="entry name" value="FI17812P1-RELATED"/>
    <property type="match status" value="1"/>
</dbReference>
<dbReference type="EMBL" id="JAULSW010000005">
    <property type="protein sequence ID" value="KAK3380961.1"/>
    <property type="molecule type" value="Genomic_DNA"/>
</dbReference>
<dbReference type="PANTHER" id="PTHR11733">
    <property type="entry name" value="ZINC METALLOPROTEASE FAMILY M13 NEPRILYSIN-RELATED"/>
    <property type="match status" value="1"/>
</dbReference>
<comment type="cofactor">
    <cofactor evidence="1">
        <name>Zn(2+)</name>
        <dbReference type="ChEBI" id="CHEBI:29105"/>
    </cofactor>
</comment>
<evidence type="ECO:0000256" key="1">
    <source>
        <dbReference type="ARBA" id="ARBA00001947"/>
    </source>
</evidence>
<dbReference type="CDD" id="cd08662">
    <property type="entry name" value="M13"/>
    <property type="match status" value="1"/>
</dbReference>
<proteinExistence type="inferred from homology"/>
<evidence type="ECO:0000259" key="8">
    <source>
        <dbReference type="Pfam" id="PF01431"/>
    </source>
</evidence>
<dbReference type="SUPFAM" id="SSF55486">
    <property type="entry name" value="Metalloproteases ('zincins'), catalytic domain"/>
    <property type="match status" value="1"/>
</dbReference>
<name>A0AAE0TVA9_9PEZI</name>
<dbReference type="PRINTS" id="PR00786">
    <property type="entry name" value="NEPRILYSIN"/>
</dbReference>